<reference evidence="2" key="1">
    <citation type="submission" date="2015-10" db="EMBL/GenBank/DDBJ databases">
        <authorList>
            <person name="Gilbert D.G."/>
        </authorList>
    </citation>
    <scope>NUCLEOTIDE SEQUENCE</scope>
    <source>
        <strain evidence="2">Phyl III-seqv23</strain>
    </source>
</reference>
<organism evidence="2">
    <name type="scientific">Ralstonia solanacearum</name>
    <name type="common">Pseudomonas solanacearum</name>
    <dbReference type="NCBI Taxonomy" id="305"/>
    <lineage>
        <taxon>Bacteria</taxon>
        <taxon>Pseudomonadati</taxon>
        <taxon>Pseudomonadota</taxon>
        <taxon>Betaproteobacteria</taxon>
        <taxon>Burkholderiales</taxon>
        <taxon>Burkholderiaceae</taxon>
        <taxon>Ralstonia</taxon>
        <taxon>Ralstonia solanacearum species complex</taxon>
    </lineage>
</organism>
<dbReference type="AlphaFoldDB" id="A0A0S4U130"/>
<feature type="compositionally biased region" description="Basic and acidic residues" evidence="1">
    <location>
        <begin position="28"/>
        <end position="37"/>
    </location>
</feature>
<sequence length="123" mass="13211">MTRSTLIGLRFANKTASSPSGVAHCFEHGPKNDHQRVVEGSPAAAADSGASSQRRSASLNGILFVLQPSIPWAEVHGVQRCKTQGEEEATCVTAFQRGGVAGVCRRAVVGIRGEELRVLWRRE</sequence>
<gene>
    <name evidence="2" type="ORF">RUN39_v1_2330004</name>
</gene>
<evidence type="ECO:0000256" key="1">
    <source>
        <dbReference type="SAM" id="MobiDB-lite"/>
    </source>
</evidence>
<name>A0A0S4U130_RALSL</name>
<accession>A0A0S4U130</accession>
<protein>
    <submittedName>
        <fullName evidence="2">Uncharacterized protein</fullName>
    </submittedName>
</protein>
<proteinExistence type="predicted"/>
<evidence type="ECO:0000313" key="2">
    <source>
        <dbReference type="EMBL" id="CUV15795.1"/>
    </source>
</evidence>
<feature type="region of interest" description="Disordered" evidence="1">
    <location>
        <begin position="28"/>
        <end position="52"/>
    </location>
</feature>
<dbReference type="EMBL" id="LN899819">
    <property type="protein sequence ID" value="CUV15795.1"/>
    <property type="molecule type" value="Genomic_DNA"/>
</dbReference>
<feature type="compositionally biased region" description="Low complexity" evidence="1">
    <location>
        <begin position="40"/>
        <end position="52"/>
    </location>
</feature>